<accession>A0A917B1H0</accession>
<dbReference type="InterPro" id="IPR050187">
    <property type="entry name" value="Lipid_Phosphate_FormReg"/>
</dbReference>
<keyword evidence="8" id="KW-1208">Phospholipid metabolism</keyword>
<gene>
    <name evidence="10" type="ORF">GCM10011399_05780</name>
</gene>
<reference evidence="10 11" key="1">
    <citation type="journal article" date="2014" name="Int. J. Syst. Evol. Microbiol.">
        <title>Complete genome sequence of Corynebacterium casei LMG S-19264T (=DSM 44701T), isolated from a smear-ripened cheese.</title>
        <authorList>
            <consortium name="US DOE Joint Genome Institute (JGI-PGF)"/>
            <person name="Walter F."/>
            <person name="Albersmeier A."/>
            <person name="Kalinowski J."/>
            <person name="Ruckert C."/>
        </authorList>
    </citation>
    <scope>NUCLEOTIDE SEQUENCE [LARGE SCALE GENOMIC DNA]</scope>
    <source>
        <strain evidence="10 11">CGMCC 1.12976</strain>
    </source>
</reference>
<evidence type="ECO:0000256" key="6">
    <source>
        <dbReference type="ARBA" id="ARBA00022840"/>
    </source>
</evidence>
<evidence type="ECO:0000256" key="5">
    <source>
        <dbReference type="ARBA" id="ARBA00022777"/>
    </source>
</evidence>
<feature type="domain" description="DAGKc" evidence="9">
    <location>
        <begin position="13"/>
        <end position="141"/>
    </location>
</feature>
<comment type="similarity">
    <text evidence="2">Belongs to the diacylglycerol/lipid kinase family.</text>
</comment>
<evidence type="ECO:0000256" key="3">
    <source>
        <dbReference type="ARBA" id="ARBA00022679"/>
    </source>
</evidence>
<dbReference type="GO" id="GO:0008654">
    <property type="term" value="P:phospholipid biosynthetic process"/>
    <property type="evidence" value="ECO:0007669"/>
    <property type="project" value="UniProtKB-KW"/>
</dbReference>
<dbReference type="GO" id="GO:0005524">
    <property type="term" value="F:ATP binding"/>
    <property type="evidence" value="ECO:0007669"/>
    <property type="project" value="UniProtKB-KW"/>
</dbReference>
<evidence type="ECO:0000256" key="1">
    <source>
        <dbReference type="ARBA" id="ARBA00001946"/>
    </source>
</evidence>
<dbReference type="Gene3D" id="2.60.200.40">
    <property type="match status" value="1"/>
</dbReference>
<dbReference type="GO" id="GO:0005886">
    <property type="term" value="C:plasma membrane"/>
    <property type="evidence" value="ECO:0007669"/>
    <property type="project" value="TreeGrafter"/>
</dbReference>
<evidence type="ECO:0000256" key="2">
    <source>
        <dbReference type="ARBA" id="ARBA00005983"/>
    </source>
</evidence>
<keyword evidence="3" id="KW-0808">Transferase</keyword>
<keyword evidence="11" id="KW-1185">Reference proteome</keyword>
<evidence type="ECO:0000256" key="4">
    <source>
        <dbReference type="ARBA" id="ARBA00022741"/>
    </source>
</evidence>
<comment type="caution">
    <text evidence="10">The sequence shown here is derived from an EMBL/GenBank/DDBJ whole genome shotgun (WGS) entry which is preliminary data.</text>
</comment>
<proteinExistence type="inferred from homology"/>
<dbReference type="Pfam" id="PF19279">
    <property type="entry name" value="YegS_C"/>
    <property type="match status" value="1"/>
</dbReference>
<keyword evidence="6" id="KW-0067">ATP-binding</keyword>
<keyword evidence="7" id="KW-0444">Lipid biosynthesis</keyword>
<dbReference type="PROSITE" id="PS50146">
    <property type="entry name" value="DAGK"/>
    <property type="match status" value="1"/>
</dbReference>
<keyword evidence="7" id="KW-0594">Phospholipid biosynthesis</keyword>
<organism evidence="10 11">
    <name type="scientific">Subtercola lobariae</name>
    <dbReference type="NCBI Taxonomy" id="1588641"/>
    <lineage>
        <taxon>Bacteria</taxon>
        <taxon>Bacillati</taxon>
        <taxon>Actinomycetota</taxon>
        <taxon>Actinomycetes</taxon>
        <taxon>Micrococcales</taxon>
        <taxon>Microbacteriaceae</taxon>
        <taxon>Subtercola</taxon>
    </lineage>
</organism>
<dbReference type="Pfam" id="PF00781">
    <property type="entry name" value="DAGK_cat"/>
    <property type="match status" value="1"/>
</dbReference>
<evidence type="ECO:0000256" key="7">
    <source>
        <dbReference type="ARBA" id="ARBA00023209"/>
    </source>
</evidence>
<dbReference type="InterPro" id="IPR045540">
    <property type="entry name" value="YegS/DAGK_C"/>
</dbReference>
<dbReference type="PANTHER" id="PTHR12358:SF106">
    <property type="entry name" value="LIPID KINASE YEGS"/>
    <property type="match status" value="1"/>
</dbReference>
<protein>
    <recommendedName>
        <fullName evidence="9">DAGKc domain-containing protein</fullName>
    </recommendedName>
</protein>
<dbReference type="PANTHER" id="PTHR12358">
    <property type="entry name" value="SPHINGOSINE KINASE"/>
    <property type="match status" value="1"/>
</dbReference>
<dbReference type="Gene3D" id="3.40.50.10330">
    <property type="entry name" value="Probable inorganic polyphosphate/atp-NAD kinase, domain 1"/>
    <property type="match status" value="1"/>
</dbReference>
<evidence type="ECO:0000313" key="10">
    <source>
        <dbReference type="EMBL" id="GGF14749.1"/>
    </source>
</evidence>
<evidence type="ECO:0000256" key="8">
    <source>
        <dbReference type="ARBA" id="ARBA00023264"/>
    </source>
</evidence>
<comment type="cofactor">
    <cofactor evidence="1">
        <name>Mg(2+)</name>
        <dbReference type="ChEBI" id="CHEBI:18420"/>
    </cofactor>
</comment>
<evidence type="ECO:0000313" key="11">
    <source>
        <dbReference type="Proteomes" id="UP000598775"/>
    </source>
</evidence>
<name>A0A917B1H0_9MICO</name>
<evidence type="ECO:0000259" key="9">
    <source>
        <dbReference type="PROSITE" id="PS50146"/>
    </source>
</evidence>
<dbReference type="SUPFAM" id="SSF111331">
    <property type="entry name" value="NAD kinase/diacylglycerol kinase-like"/>
    <property type="match status" value="1"/>
</dbReference>
<dbReference type="InterPro" id="IPR016064">
    <property type="entry name" value="NAD/diacylglycerol_kinase_sf"/>
</dbReference>
<dbReference type="EMBL" id="BMGP01000001">
    <property type="protein sequence ID" value="GGF14749.1"/>
    <property type="molecule type" value="Genomic_DNA"/>
</dbReference>
<dbReference type="SMART" id="SM00046">
    <property type="entry name" value="DAGKc"/>
    <property type="match status" value="1"/>
</dbReference>
<keyword evidence="7" id="KW-0443">Lipid metabolism</keyword>
<keyword evidence="5" id="KW-0418">Kinase</keyword>
<sequence length="340" mass="35166">MRHNRGVPETTPSGALRLVVAINPSASFGRTHGAGTRVVEALRHDGHHVDELQAVDFATLKAEAGVALAGHPDALIVVGGDGMVSLGVNLLAETQTPLGIVPTGTGNDSALGLGIPFEFDAALAHLRAGLTVLSALSAAEPRPLEESVGALASPAAGAPAGAPGVRTIDLGRLSHAGGELWFASALSAGLDALINERANQMRRPRGASRYTIALLIELLRLRARTYSLVVDGVARKVDSVLLTVANNRSIGGGMLVAPDASLDDGALDLFIVAPVSRLKFLRIFPRVFKGTHSGLDIVELTRVHTVEVDAPDIIAYADGERVGPLPVTVTVAPGALRVLA</sequence>
<dbReference type="GO" id="GO:0004143">
    <property type="term" value="F:ATP-dependent diacylglycerol kinase activity"/>
    <property type="evidence" value="ECO:0007669"/>
    <property type="project" value="TreeGrafter"/>
</dbReference>
<dbReference type="InterPro" id="IPR001206">
    <property type="entry name" value="Diacylglycerol_kinase_cat_dom"/>
</dbReference>
<dbReference type="AlphaFoldDB" id="A0A917B1H0"/>
<keyword evidence="4" id="KW-0547">Nucleotide-binding</keyword>
<dbReference type="InterPro" id="IPR017438">
    <property type="entry name" value="ATP-NAD_kinase_N"/>
</dbReference>
<dbReference type="Proteomes" id="UP000598775">
    <property type="component" value="Unassembled WGS sequence"/>
</dbReference>